<sequence>MDDGSTADYLTPSYNHPREVSDQWGAGCSDWKRPGAYRCARCGNLYRWKKNLSSHRRLECGKEPQHQCPFCTHRTKHRSSLTKHIARLHPSNTFFGPLLPPSGL</sequence>
<organism evidence="4 5">
    <name type="scientific">Dryococelus australis</name>
    <dbReference type="NCBI Taxonomy" id="614101"/>
    <lineage>
        <taxon>Eukaryota</taxon>
        <taxon>Metazoa</taxon>
        <taxon>Ecdysozoa</taxon>
        <taxon>Arthropoda</taxon>
        <taxon>Hexapoda</taxon>
        <taxon>Insecta</taxon>
        <taxon>Pterygota</taxon>
        <taxon>Neoptera</taxon>
        <taxon>Polyneoptera</taxon>
        <taxon>Phasmatodea</taxon>
        <taxon>Verophasmatodea</taxon>
        <taxon>Anareolatae</taxon>
        <taxon>Phasmatidae</taxon>
        <taxon>Eurycanthinae</taxon>
        <taxon>Dryococelus</taxon>
    </lineage>
</organism>
<protein>
    <recommendedName>
        <fullName evidence="3">C2H2-type domain-containing protein</fullName>
    </recommendedName>
</protein>
<evidence type="ECO:0000313" key="4">
    <source>
        <dbReference type="EMBL" id="KAJ8894851.1"/>
    </source>
</evidence>
<feature type="region of interest" description="Disordered" evidence="2">
    <location>
        <begin position="1"/>
        <end position="20"/>
    </location>
</feature>
<dbReference type="EMBL" id="JARBHB010000001">
    <property type="protein sequence ID" value="KAJ8894851.1"/>
    <property type="molecule type" value="Genomic_DNA"/>
</dbReference>
<accession>A0ABQ9IDW4</accession>
<keyword evidence="1" id="KW-0862">Zinc</keyword>
<evidence type="ECO:0000259" key="3">
    <source>
        <dbReference type="PROSITE" id="PS50157"/>
    </source>
</evidence>
<dbReference type="Gene3D" id="3.30.160.60">
    <property type="entry name" value="Classic Zinc Finger"/>
    <property type="match status" value="1"/>
</dbReference>
<dbReference type="SUPFAM" id="SSF57667">
    <property type="entry name" value="beta-beta-alpha zinc fingers"/>
    <property type="match status" value="1"/>
</dbReference>
<dbReference type="InterPro" id="IPR036236">
    <property type="entry name" value="Znf_C2H2_sf"/>
</dbReference>
<feature type="domain" description="C2H2-type" evidence="3">
    <location>
        <begin position="37"/>
        <end position="64"/>
    </location>
</feature>
<keyword evidence="1" id="KW-0479">Metal-binding</keyword>
<dbReference type="InterPro" id="IPR013087">
    <property type="entry name" value="Znf_C2H2_type"/>
</dbReference>
<reference evidence="4 5" key="1">
    <citation type="submission" date="2023-02" db="EMBL/GenBank/DDBJ databases">
        <title>LHISI_Scaffold_Assembly.</title>
        <authorList>
            <person name="Stuart O.P."/>
            <person name="Cleave R."/>
            <person name="Magrath M.J.L."/>
            <person name="Mikheyev A.S."/>
        </authorList>
    </citation>
    <scope>NUCLEOTIDE SEQUENCE [LARGE SCALE GENOMIC DNA]</scope>
    <source>
        <strain evidence="4">Daus_M_001</strain>
        <tissue evidence="4">Leg muscle</tissue>
    </source>
</reference>
<dbReference type="PROSITE" id="PS50157">
    <property type="entry name" value="ZINC_FINGER_C2H2_2"/>
    <property type="match status" value="1"/>
</dbReference>
<keyword evidence="5" id="KW-1185">Reference proteome</keyword>
<dbReference type="Proteomes" id="UP001159363">
    <property type="component" value="Chromosome 1"/>
</dbReference>
<name>A0ABQ9IDW4_9NEOP</name>
<proteinExistence type="predicted"/>
<keyword evidence="1" id="KW-0863">Zinc-finger</keyword>
<gene>
    <name evidence="4" type="ORF">PR048_000158</name>
</gene>
<evidence type="ECO:0000256" key="1">
    <source>
        <dbReference type="PROSITE-ProRule" id="PRU00042"/>
    </source>
</evidence>
<evidence type="ECO:0000256" key="2">
    <source>
        <dbReference type="SAM" id="MobiDB-lite"/>
    </source>
</evidence>
<comment type="caution">
    <text evidence="4">The sequence shown here is derived from an EMBL/GenBank/DDBJ whole genome shotgun (WGS) entry which is preliminary data.</text>
</comment>
<evidence type="ECO:0000313" key="5">
    <source>
        <dbReference type="Proteomes" id="UP001159363"/>
    </source>
</evidence>